<sequence>MGLRSVSVNGDAGKTTEHPWWKEAAVYQIYPASYNDSNDDGIGDIPGITQKLEYIQSLGVDVIWVCPMYDSPQIDMGYDISDYEAVYPPYGTVQDVEALINEVHSRGMKIILDLVVNHTSDQHAWFKESRSSKTNPKRDWYIWKPAKYDSDGTRKPPNNWRSNFGGSVWEWDELTQEYYLHLFCPEQPDVNWENEETRKAIYQSAMIFWLDKGVDGFRIDTVNMYSKPTGYPDAPIKDPAAEWQEAGLVYCNGPRMDEYLGEMNAILSRYNAMSVGECPFTPDPARVLGYVSEKEARLNMVFQFDSVDVGMGSVFKYMTKPFKYTLADVKSAIGRTQKLIDGTDGWTTSFIENHDQARSISRFGNDSPQWRSRSGKMLAMLFASLSGTLFMYQGQEIGMINIPQDWPIEEYKDVDTINYYAEVGRRNPNDPGAQISAKAALQNLARDHARTPMQWSSEVNAGFTSDSAKPWMKANTSAQEGINVADESRDSSSVLGFWKQMLKLRKTYSDCLIHGGYKLVDGDNPTVFSFTKSSTAGHFKALVICNFSSKESELPLIEDLDAAELIFDNVSETQAGARSTLQPWEGRLYIVKKDTEA</sequence>
<dbReference type="Gene3D" id="2.60.40.1180">
    <property type="entry name" value="Golgi alpha-mannosidase II"/>
    <property type="match status" value="1"/>
</dbReference>
<dbReference type="PANTHER" id="PTHR10357">
    <property type="entry name" value="ALPHA-AMYLASE FAMILY MEMBER"/>
    <property type="match status" value="1"/>
</dbReference>
<dbReference type="GO" id="GO:0004558">
    <property type="term" value="F:alpha-1,4-glucosidase activity"/>
    <property type="evidence" value="ECO:0007669"/>
    <property type="project" value="UniProtKB-EC"/>
</dbReference>
<dbReference type="EMBL" id="KL584756">
    <property type="protein sequence ID" value="KEQ96345.1"/>
    <property type="molecule type" value="Genomic_DNA"/>
</dbReference>
<keyword evidence="6" id="KW-0462">Maltose metabolism</keyword>
<dbReference type="Gene3D" id="3.20.20.80">
    <property type="entry name" value="Glycosidases"/>
    <property type="match status" value="1"/>
</dbReference>
<comment type="catalytic activity">
    <reaction evidence="1">
        <text>Hydrolysis of terminal, non-reducing (1-&gt;4)-linked alpha-D-glucose residues with release of alpha-D-glucose.</text>
        <dbReference type="EC" id="3.2.1.20"/>
    </reaction>
</comment>
<dbReference type="AlphaFoldDB" id="A0A074YF15"/>
<dbReference type="STRING" id="1043005.A0A074YF15"/>
<keyword evidence="5" id="KW-0326">Glycosidase</keyword>
<dbReference type="GO" id="GO:0033934">
    <property type="term" value="F:glucan 1,4-alpha-maltotriohydrolase activity"/>
    <property type="evidence" value="ECO:0007669"/>
    <property type="project" value="TreeGrafter"/>
</dbReference>
<dbReference type="InterPro" id="IPR017853">
    <property type="entry name" value="GH"/>
</dbReference>
<dbReference type="CDD" id="cd11333">
    <property type="entry name" value="AmyAc_SI_OligoGlu_DGase"/>
    <property type="match status" value="1"/>
</dbReference>
<dbReference type="Gene3D" id="3.90.400.10">
    <property type="entry name" value="Oligo-1,6-glucosidase, Domain 2"/>
    <property type="match status" value="1"/>
</dbReference>
<evidence type="ECO:0000313" key="10">
    <source>
        <dbReference type="EMBL" id="KEQ96345.1"/>
    </source>
</evidence>
<gene>
    <name evidence="10" type="ORF">AUEXF2481DRAFT_38604</name>
</gene>
<evidence type="ECO:0000256" key="7">
    <source>
        <dbReference type="ARBA" id="ARBA00041343"/>
    </source>
</evidence>
<keyword evidence="4 10" id="KW-0378">Hydrolase</keyword>
<dbReference type="GO" id="GO:0005987">
    <property type="term" value="P:sucrose catabolic process"/>
    <property type="evidence" value="ECO:0007669"/>
    <property type="project" value="TreeGrafter"/>
</dbReference>
<dbReference type="OrthoDB" id="1740265at2759"/>
<protein>
    <recommendedName>
        <fullName evidence="8">Alpha-glucosidase</fullName>
        <ecNumber evidence="3">3.2.1.20</ecNumber>
    </recommendedName>
    <alternativeName>
        <fullName evidence="7">Maltase</fullName>
    </alternativeName>
</protein>
<dbReference type="EC" id="3.2.1.20" evidence="3"/>
<dbReference type="FunCoup" id="A0A074YF15">
    <property type="interactions" value="895"/>
</dbReference>
<comment type="similarity">
    <text evidence="2">Belongs to the glycosyl hydrolase 13 family.</text>
</comment>
<dbReference type="HOGENOM" id="CLU_006462_1_2_1"/>
<proteinExistence type="inferred from homology"/>
<dbReference type="GO" id="GO:0004575">
    <property type="term" value="F:sucrose alpha-glucosidase activity"/>
    <property type="evidence" value="ECO:0007669"/>
    <property type="project" value="TreeGrafter"/>
</dbReference>
<evidence type="ECO:0000256" key="6">
    <source>
        <dbReference type="ARBA" id="ARBA00026248"/>
    </source>
</evidence>
<dbReference type="InterPro" id="IPR013780">
    <property type="entry name" value="Glyco_hydro_b"/>
</dbReference>
<dbReference type="Proteomes" id="UP000030641">
    <property type="component" value="Unassembled WGS sequence"/>
</dbReference>
<accession>A0A074YF15</accession>
<dbReference type="InterPro" id="IPR045857">
    <property type="entry name" value="O16G_dom_2"/>
</dbReference>
<dbReference type="InterPro" id="IPR006047">
    <property type="entry name" value="GH13_cat_dom"/>
</dbReference>
<reference evidence="10 11" key="1">
    <citation type="journal article" date="2014" name="BMC Genomics">
        <title>Genome sequencing of four Aureobasidium pullulans varieties: biotechnological potential, stress tolerance, and description of new species.</title>
        <authorList>
            <person name="Gostin Ar C."/>
            <person name="Ohm R.A."/>
            <person name="Kogej T."/>
            <person name="Sonjak S."/>
            <person name="Turk M."/>
            <person name="Zajc J."/>
            <person name="Zalar P."/>
            <person name="Grube M."/>
            <person name="Sun H."/>
            <person name="Han J."/>
            <person name="Sharma A."/>
            <person name="Chiniquy J."/>
            <person name="Ngan C.Y."/>
            <person name="Lipzen A."/>
            <person name="Barry K."/>
            <person name="Grigoriev I.V."/>
            <person name="Gunde-Cimerman N."/>
        </authorList>
    </citation>
    <scope>NUCLEOTIDE SEQUENCE [LARGE SCALE GENOMIC DNA]</scope>
    <source>
        <strain evidence="10 11">EXF-2481</strain>
    </source>
</reference>
<dbReference type="InParanoid" id="A0A074YF15"/>
<dbReference type="OMA" id="PNGEKWA"/>
<dbReference type="FunFam" id="3.20.20.80:FF:000064">
    <property type="entry name" value="Oligo-1,6-glucosidase"/>
    <property type="match status" value="1"/>
</dbReference>
<evidence type="ECO:0000259" key="9">
    <source>
        <dbReference type="SMART" id="SM00642"/>
    </source>
</evidence>
<feature type="domain" description="Glycosyl hydrolase family 13 catalytic" evidence="9">
    <location>
        <begin position="28"/>
        <end position="450"/>
    </location>
</feature>
<evidence type="ECO:0000256" key="2">
    <source>
        <dbReference type="ARBA" id="ARBA00008061"/>
    </source>
</evidence>
<dbReference type="Pfam" id="PF00128">
    <property type="entry name" value="Alpha-amylase"/>
    <property type="match status" value="1"/>
</dbReference>
<name>A0A074YF15_AURSE</name>
<dbReference type="SUPFAM" id="SSF51445">
    <property type="entry name" value="(Trans)glycosidases"/>
    <property type="match status" value="1"/>
</dbReference>
<evidence type="ECO:0000313" key="11">
    <source>
        <dbReference type="Proteomes" id="UP000030641"/>
    </source>
</evidence>
<dbReference type="RefSeq" id="XP_013344935.1">
    <property type="nucleotide sequence ID" value="XM_013489481.1"/>
</dbReference>
<dbReference type="FunFam" id="2.60.40.1180:FF:000007">
    <property type="entry name" value="Sucrose isomerase"/>
    <property type="match status" value="1"/>
</dbReference>
<evidence type="ECO:0000256" key="3">
    <source>
        <dbReference type="ARBA" id="ARBA00012741"/>
    </source>
</evidence>
<dbReference type="GO" id="GO:0004574">
    <property type="term" value="F:oligo-1,6-glucosidase activity"/>
    <property type="evidence" value="ECO:0007669"/>
    <property type="project" value="TreeGrafter"/>
</dbReference>
<evidence type="ECO:0000256" key="8">
    <source>
        <dbReference type="ARBA" id="ARBA00073730"/>
    </source>
</evidence>
<dbReference type="SUPFAM" id="SSF51011">
    <property type="entry name" value="Glycosyl hydrolase domain"/>
    <property type="match status" value="1"/>
</dbReference>
<dbReference type="FunFam" id="3.90.400.10:FF:000003">
    <property type="entry name" value="Probable alpha-glucosidase (Maltase)"/>
    <property type="match status" value="1"/>
</dbReference>
<dbReference type="PANTHER" id="PTHR10357:SF179">
    <property type="entry name" value="NEUTRAL AND BASIC AMINO ACID TRANSPORT PROTEIN RBAT"/>
    <property type="match status" value="1"/>
</dbReference>
<evidence type="ECO:0000256" key="5">
    <source>
        <dbReference type="ARBA" id="ARBA00023295"/>
    </source>
</evidence>
<dbReference type="GeneID" id="25366151"/>
<dbReference type="SMART" id="SM00642">
    <property type="entry name" value="Aamy"/>
    <property type="match status" value="1"/>
</dbReference>
<evidence type="ECO:0000256" key="1">
    <source>
        <dbReference type="ARBA" id="ARBA00001657"/>
    </source>
</evidence>
<evidence type="ECO:0000256" key="4">
    <source>
        <dbReference type="ARBA" id="ARBA00022801"/>
    </source>
</evidence>
<dbReference type="GO" id="GO:0000025">
    <property type="term" value="P:maltose catabolic process"/>
    <property type="evidence" value="ECO:0007669"/>
    <property type="project" value="TreeGrafter"/>
</dbReference>
<keyword evidence="11" id="KW-1185">Reference proteome</keyword>
<dbReference type="FunFam" id="3.20.20.80:FF:000087">
    <property type="entry name" value="Oligo-1,6-glucosidase IMA1"/>
    <property type="match status" value="1"/>
</dbReference>
<dbReference type="GO" id="GO:0004556">
    <property type="term" value="F:alpha-amylase activity"/>
    <property type="evidence" value="ECO:0007669"/>
    <property type="project" value="TreeGrafter"/>
</dbReference>
<organism evidence="10 11">
    <name type="scientific">Aureobasidium subglaciale (strain EXF-2481)</name>
    <name type="common">Aureobasidium pullulans var. subglaciale</name>
    <dbReference type="NCBI Taxonomy" id="1043005"/>
    <lineage>
        <taxon>Eukaryota</taxon>
        <taxon>Fungi</taxon>
        <taxon>Dikarya</taxon>
        <taxon>Ascomycota</taxon>
        <taxon>Pezizomycotina</taxon>
        <taxon>Dothideomycetes</taxon>
        <taxon>Dothideomycetidae</taxon>
        <taxon>Dothideales</taxon>
        <taxon>Saccotheciaceae</taxon>
        <taxon>Aureobasidium</taxon>
    </lineage>
</organism>